<dbReference type="EMBL" id="LAZR01067620">
    <property type="protein sequence ID" value="KKK51220.1"/>
    <property type="molecule type" value="Genomic_DNA"/>
</dbReference>
<protein>
    <submittedName>
        <fullName evidence="1">Uncharacterized protein</fullName>
    </submittedName>
</protein>
<proteinExistence type="predicted"/>
<dbReference type="AlphaFoldDB" id="A0A0F8WSA6"/>
<evidence type="ECO:0000313" key="1">
    <source>
        <dbReference type="EMBL" id="KKK51220.1"/>
    </source>
</evidence>
<accession>A0A0F8WSA6</accession>
<gene>
    <name evidence="1" type="ORF">LCGC14_3117140</name>
</gene>
<comment type="caution">
    <text evidence="1">The sequence shown here is derived from an EMBL/GenBank/DDBJ whole genome shotgun (WGS) entry which is preliminary data.</text>
</comment>
<reference evidence="1" key="1">
    <citation type="journal article" date="2015" name="Nature">
        <title>Complex archaea that bridge the gap between prokaryotes and eukaryotes.</title>
        <authorList>
            <person name="Spang A."/>
            <person name="Saw J.H."/>
            <person name="Jorgensen S.L."/>
            <person name="Zaremba-Niedzwiedzka K."/>
            <person name="Martijn J."/>
            <person name="Lind A.E."/>
            <person name="van Eijk R."/>
            <person name="Schleper C."/>
            <person name="Guy L."/>
            <person name="Ettema T.J."/>
        </authorList>
    </citation>
    <scope>NUCLEOTIDE SEQUENCE</scope>
</reference>
<feature type="non-terminal residue" evidence="1">
    <location>
        <position position="1"/>
    </location>
</feature>
<name>A0A0F8WSA6_9ZZZZ</name>
<sequence length="128" mass="13841">GLHAASSPCFRLHPADSFVKKDTAQVLPSGMTAGGMARLDRLINEHGYTALGTVETKHGKVFLAEKLTGMEQKVGGLYSRGWKVIWGARDAVQELDFALDTSSKGRAQAALNAATGYLMDRNDVYKEV</sequence>
<organism evidence="1">
    <name type="scientific">marine sediment metagenome</name>
    <dbReference type="NCBI Taxonomy" id="412755"/>
    <lineage>
        <taxon>unclassified sequences</taxon>
        <taxon>metagenomes</taxon>
        <taxon>ecological metagenomes</taxon>
    </lineage>
</organism>